<evidence type="ECO:0000256" key="2">
    <source>
        <dbReference type="PIRSR" id="PIRSR006386-1"/>
    </source>
</evidence>
<dbReference type="InterPro" id="IPR036249">
    <property type="entry name" value="Thioredoxin-like_sf"/>
</dbReference>
<dbReference type="PANTHER" id="PTHR42943:SF2">
    <property type="entry name" value="GLUTATHIONE S-TRANSFERASE KAPPA 1"/>
    <property type="match status" value="1"/>
</dbReference>
<dbReference type="GO" id="GO:0006749">
    <property type="term" value="P:glutathione metabolic process"/>
    <property type="evidence" value="ECO:0007669"/>
    <property type="project" value="TreeGrafter"/>
</dbReference>
<dbReference type="GO" id="GO:1901170">
    <property type="term" value="P:naphthalene catabolic process"/>
    <property type="evidence" value="ECO:0007669"/>
    <property type="project" value="InterPro"/>
</dbReference>
<dbReference type="InterPro" id="IPR044087">
    <property type="entry name" value="NahD-like"/>
</dbReference>
<organism evidence="4 5">
    <name type="scientific">Litorimonas taeanensis</name>
    <dbReference type="NCBI Taxonomy" id="568099"/>
    <lineage>
        <taxon>Bacteria</taxon>
        <taxon>Pseudomonadati</taxon>
        <taxon>Pseudomonadota</taxon>
        <taxon>Alphaproteobacteria</taxon>
        <taxon>Maricaulales</taxon>
        <taxon>Robiginitomaculaceae</taxon>
    </lineage>
</organism>
<comment type="caution">
    <text evidence="4">The sequence shown here is derived from an EMBL/GenBank/DDBJ whole genome shotgun (WGS) entry which is preliminary data.</text>
</comment>
<proteinExistence type="inferred from homology"/>
<dbReference type="GO" id="GO:0004364">
    <property type="term" value="F:glutathione transferase activity"/>
    <property type="evidence" value="ECO:0007669"/>
    <property type="project" value="TreeGrafter"/>
</dbReference>
<dbReference type="Gene3D" id="3.40.30.10">
    <property type="entry name" value="Glutaredoxin"/>
    <property type="match status" value="1"/>
</dbReference>
<protein>
    <recommendedName>
        <fullName evidence="1">2-hydroxychromene-2-carboxylate isomerase</fullName>
        <ecNumber evidence="1">5.99.1.4</ecNumber>
    </recommendedName>
</protein>
<dbReference type="InterPro" id="IPR014440">
    <property type="entry name" value="HCCAis_GSTk"/>
</dbReference>
<evidence type="ECO:0000313" key="5">
    <source>
        <dbReference type="Proteomes" id="UP000282211"/>
    </source>
</evidence>
<gene>
    <name evidence="4" type="ORF">DES40_2272</name>
</gene>
<reference evidence="4 5" key="1">
    <citation type="submission" date="2018-10" db="EMBL/GenBank/DDBJ databases">
        <title>Genomic Encyclopedia of Type Strains, Phase IV (KMG-IV): sequencing the most valuable type-strain genomes for metagenomic binning, comparative biology and taxonomic classification.</title>
        <authorList>
            <person name="Goeker M."/>
        </authorList>
    </citation>
    <scope>NUCLEOTIDE SEQUENCE [LARGE SCALE GENOMIC DNA]</scope>
    <source>
        <strain evidence="4 5">DSM 22008</strain>
    </source>
</reference>
<sequence length="201" mass="22257">MTKVIDFIFDFASPNAYFAYKVLPDIAKRHNAVIHYNPCLLGGIFKATGNQAPFMAFGHVKGKLDYERLEISRFIKKHGLNKFRMNPNFPVNSLILMRAAIAADNAGTLNAFIDTGMKAMWEDGCKMDDPKVFTSVMSDAGFDGSALLTATQDPMIKSKLMENTAAVVERGCFGIPSFFLGDDMYFGKDRLVAVEEALTET</sequence>
<dbReference type="SUPFAM" id="SSF52833">
    <property type="entry name" value="Thioredoxin-like"/>
    <property type="match status" value="1"/>
</dbReference>
<dbReference type="AlphaFoldDB" id="A0A420WER2"/>
<dbReference type="GO" id="GO:0004602">
    <property type="term" value="F:glutathione peroxidase activity"/>
    <property type="evidence" value="ECO:0007669"/>
    <property type="project" value="TreeGrafter"/>
</dbReference>
<feature type="domain" description="DSBA-like thioredoxin" evidence="3">
    <location>
        <begin position="4"/>
        <end position="198"/>
    </location>
</feature>
<dbReference type="PANTHER" id="PTHR42943">
    <property type="entry name" value="GLUTATHIONE S-TRANSFERASE KAPPA"/>
    <property type="match status" value="1"/>
</dbReference>
<evidence type="ECO:0000313" key="4">
    <source>
        <dbReference type="EMBL" id="RKQ69471.1"/>
    </source>
</evidence>
<feature type="active site" description="Nucleophile" evidence="2">
    <location>
        <position position="13"/>
    </location>
</feature>
<dbReference type="PIRSF" id="PIRSF006386">
    <property type="entry name" value="HCCAis_GSTk"/>
    <property type="match status" value="1"/>
</dbReference>
<dbReference type="EMBL" id="RBII01000002">
    <property type="protein sequence ID" value="RKQ69471.1"/>
    <property type="molecule type" value="Genomic_DNA"/>
</dbReference>
<keyword evidence="5" id="KW-1185">Reference proteome</keyword>
<dbReference type="RefSeq" id="WP_121102216.1">
    <property type="nucleotide sequence ID" value="NZ_RBII01000002.1"/>
</dbReference>
<keyword evidence="1 4" id="KW-0413">Isomerase</keyword>
<dbReference type="InterPro" id="IPR051924">
    <property type="entry name" value="GST_Kappa/NadH"/>
</dbReference>
<dbReference type="OrthoDB" id="5244108at2"/>
<dbReference type="Pfam" id="PF01323">
    <property type="entry name" value="DSBA"/>
    <property type="match status" value="1"/>
</dbReference>
<evidence type="ECO:0000259" key="3">
    <source>
        <dbReference type="Pfam" id="PF01323"/>
    </source>
</evidence>
<accession>A0A420WER2</accession>
<dbReference type="GO" id="GO:0018845">
    <property type="term" value="F:2-hydroxychromene-2-carboxylate isomerase activity"/>
    <property type="evidence" value="ECO:0007669"/>
    <property type="project" value="UniProtKB-UniRule"/>
</dbReference>
<dbReference type="EC" id="5.99.1.4" evidence="1"/>
<comment type="similarity">
    <text evidence="1">Belongs to the GST superfamily. NadH family.</text>
</comment>
<comment type="catalytic activity">
    <reaction evidence="1">
        <text>2-hydroxychromene-2-carboxylate = (3E)-4-(2-hydroxyphenyl)-2-oxobut-3-enoate</text>
        <dbReference type="Rhea" id="RHEA:27401"/>
        <dbReference type="ChEBI" id="CHEBI:59350"/>
        <dbReference type="ChEBI" id="CHEBI:59353"/>
        <dbReference type="EC" id="5.99.1.4"/>
    </reaction>
</comment>
<evidence type="ECO:0000256" key="1">
    <source>
        <dbReference type="PIRNR" id="PIRNR006386"/>
    </source>
</evidence>
<name>A0A420WER2_9PROT</name>
<dbReference type="InterPro" id="IPR001853">
    <property type="entry name" value="DSBA-like_thioredoxin_dom"/>
</dbReference>
<dbReference type="CDD" id="cd03022">
    <property type="entry name" value="DsbA_HCCA_Iso"/>
    <property type="match status" value="1"/>
</dbReference>
<dbReference type="Proteomes" id="UP000282211">
    <property type="component" value="Unassembled WGS sequence"/>
</dbReference>
<dbReference type="InParanoid" id="A0A420WER2"/>